<dbReference type="OrthoDB" id="5418055at2759"/>
<accession>A0A2A3EB22</accession>
<dbReference type="SUPFAM" id="SSF52540">
    <property type="entry name" value="P-loop containing nucleoside triphosphate hydrolases"/>
    <property type="match status" value="1"/>
</dbReference>
<feature type="region of interest" description="Disordered" evidence="1">
    <location>
        <begin position="445"/>
        <end position="468"/>
    </location>
</feature>
<dbReference type="SUPFAM" id="SSF57414">
    <property type="entry name" value="Hairpin loop containing domain-like"/>
    <property type="match status" value="2"/>
</dbReference>
<feature type="domain" description="Apple" evidence="2">
    <location>
        <begin position="685"/>
        <end position="776"/>
    </location>
</feature>
<dbReference type="InterPro" id="IPR052774">
    <property type="entry name" value="Celegans_DevNeuronal_Protein"/>
</dbReference>
<feature type="domain" description="Apple" evidence="2">
    <location>
        <begin position="146"/>
        <end position="224"/>
    </location>
</feature>
<dbReference type="Gene3D" id="3.50.4.10">
    <property type="entry name" value="Hepatocyte Growth Factor"/>
    <property type="match status" value="3"/>
</dbReference>
<dbReference type="PANTHER" id="PTHR47327:SF13">
    <property type="entry name" value="APPLE DOMAIN-CONTAINING PROTEIN"/>
    <property type="match status" value="1"/>
</dbReference>
<dbReference type="SMART" id="SM00175">
    <property type="entry name" value="RAB"/>
    <property type="match status" value="1"/>
</dbReference>
<sequence length="1114" mass="129909">MKILEGKVVALGSQGVGKTSIITHYIGKSCNEHLSPTIGASFFTYLTKERQVDAEEGRVYATKIGASYHETSVLKNEGIKNVFLAIGNGLLKLSSTECDSTSIRTYESTKLNWNNTDMLSTPIIEESAQNLNIAHGMQERPYACYCYTRISIGSKLQDMDIVLRNNVISLTECEEYCLKNKHVCNAFSFGVGVKGNSTCLISSQTPVLENLETHPEYDVYARKRQDSLSCDFDRIYRNFNHKNGNHLMKINKLIKKEFMINNDNSFSKLLSKSEPILLPPHNTLSFSRYSFSDDNRNILDIIKNKNGRIPIDDFVMTCHRKVQPGKKMMGLFIERIINCENLQDCYQACDYEKTFVCKGFNHRRYNTNSKCTCELTSTPYSCMDIDEDFLIDSHYDYYEKIENCPSSTWRDSGISHWKDHIKNYKQSNDQNTRFDHESNIHQETYSSNRELANDFSNGPSRSGKQSHYEDGFMSRYRDLNWNRNWKNPHSRYSNIINDNTFPSSLINYDKEYSDIRSSPVSSRFGEHSSIQEHSIPNEDERFRGKFYNYGNTFAYNDNYMSAPRESYYEKHENLQMTQKCSIKIVSGSKLSRSILRKTCITHDLEQCEEFCINETDFSCKSFAYRYNIVTTNPTDNCLLSEHSYQDLNFYTDLEPNRDYDSYGLTSDTKICHLKKSANRYPSEECFSRIRSGFNMPIDITKKSLFVQDFGECQLACTTSQEFICRSFVFKYTMINNKVDNHEHLSSNCFLSDWPAEEINPINMPDMDGAELYERNILSRGCEMYPLPLSIPNMITSYGKEFSPMHMNQLCYSEYHRPCKLMSHAIVSASRAVTKSDCLNKCSIMRNSGVIPCMSFNYIITIDNAQNNCFLSDISIRDLRPNLDYIRDNDHMLYTWKEFDPYCSLTAFNMINATPKYEKHGELYPNTFNYPNTQKILDRERIHSNRPIFYSPAQWKNKFRDENYEQDYKHKLFNGNNNPPFESDNLEHEIFYSNQISPFRRYTVNGYPCKNGTTCQQNEITGFWSCETENEHGSWDYCCEPNHQCGFSQGYHYPWCHVGSNEDQWRPCSETYYPYYHAMDHSTYRQSIARHWPMIYFHETSPPNCSTNHFNIKDS</sequence>
<evidence type="ECO:0000313" key="3">
    <source>
        <dbReference type="EMBL" id="PBC28386.1"/>
    </source>
</evidence>
<dbReference type="AlphaFoldDB" id="A0A2A3EB22"/>
<dbReference type="InterPro" id="IPR003609">
    <property type="entry name" value="Pan_app"/>
</dbReference>
<protein>
    <submittedName>
        <fullName evidence="3">Ras-related protein Rab-31</fullName>
    </submittedName>
</protein>
<dbReference type="CDD" id="cd01099">
    <property type="entry name" value="PAN_AP_HGF"/>
    <property type="match status" value="2"/>
</dbReference>
<keyword evidence="4" id="KW-1185">Reference proteome</keyword>
<dbReference type="PROSITE" id="PS50948">
    <property type="entry name" value="PAN"/>
    <property type="match status" value="4"/>
</dbReference>
<feature type="domain" description="Apple" evidence="2">
    <location>
        <begin position="580"/>
        <end position="666"/>
    </location>
</feature>
<dbReference type="STRING" id="94128.A0A2A3EB22"/>
<dbReference type="EMBL" id="KZ288312">
    <property type="protein sequence ID" value="PBC28386.1"/>
    <property type="molecule type" value="Genomic_DNA"/>
</dbReference>
<dbReference type="InterPro" id="IPR027417">
    <property type="entry name" value="P-loop_NTPase"/>
</dbReference>
<reference evidence="3 4" key="1">
    <citation type="submission" date="2014-07" db="EMBL/GenBank/DDBJ databases">
        <title>Genomic and transcriptomic analysis on Apis cerana provide comprehensive insights into honey bee biology.</title>
        <authorList>
            <person name="Diao Q."/>
            <person name="Sun L."/>
            <person name="Zheng H."/>
            <person name="Zheng H."/>
            <person name="Xu S."/>
            <person name="Wang S."/>
            <person name="Zeng Z."/>
            <person name="Hu F."/>
            <person name="Su S."/>
            <person name="Wu J."/>
        </authorList>
    </citation>
    <scope>NUCLEOTIDE SEQUENCE [LARGE SCALE GENOMIC DNA]</scope>
    <source>
        <tissue evidence="3">Pupae without intestine</tissue>
    </source>
</reference>
<proteinExistence type="predicted"/>
<dbReference type="Proteomes" id="UP000242457">
    <property type="component" value="Unassembled WGS sequence"/>
</dbReference>
<dbReference type="Gene3D" id="3.40.50.300">
    <property type="entry name" value="P-loop containing nucleotide triphosphate hydrolases"/>
    <property type="match status" value="2"/>
</dbReference>
<dbReference type="Pfam" id="PF08477">
    <property type="entry name" value="Roc"/>
    <property type="match status" value="1"/>
</dbReference>
<name>A0A2A3EB22_APICC</name>
<dbReference type="PANTHER" id="PTHR47327">
    <property type="entry name" value="FI18240P1-RELATED"/>
    <property type="match status" value="1"/>
</dbReference>
<feature type="domain" description="Apple" evidence="2">
    <location>
        <begin position="318"/>
        <end position="404"/>
    </location>
</feature>
<dbReference type="GO" id="GO:0009653">
    <property type="term" value="P:anatomical structure morphogenesis"/>
    <property type="evidence" value="ECO:0007669"/>
    <property type="project" value="TreeGrafter"/>
</dbReference>
<evidence type="ECO:0000259" key="2">
    <source>
        <dbReference type="PROSITE" id="PS50948"/>
    </source>
</evidence>
<dbReference type="SMART" id="SM00473">
    <property type="entry name" value="PAN_AP"/>
    <property type="match status" value="5"/>
</dbReference>
<evidence type="ECO:0000313" key="4">
    <source>
        <dbReference type="Proteomes" id="UP000242457"/>
    </source>
</evidence>
<organism evidence="3 4">
    <name type="scientific">Apis cerana cerana</name>
    <name type="common">Oriental honeybee</name>
    <dbReference type="NCBI Taxonomy" id="94128"/>
    <lineage>
        <taxon>Eukaryota</taxon>
        <taxon>Metazoa</taxon>
        <taxon>Ecdysozoa</taxon>
        <taxon>Arthropoda</taxon>
        <taxon>Hexapoda</taxon>
        <taxon>Insecta</taxon>
        <taxon>Pterygota</taxon>
        <taxon>Neoptera</taxon>
        <taxon>Endopterygota</taxon>
        <taxon>Hymenoptera</taxon>
        <taxon>Apocrita</taxon>
        <taxon>Aculeata</taxon>
        <taxon>Apoidea</taxon>
        <taxon>Anthophila</taxon>
        <taxon>Apidae</taxon>
        <taxon>Apis</taxon>
    </lineage>
</organism>
<feature type="compositionally biased region" description="Polar residues" evidence="1">
    <location>
        <begin position="445"/>
        <end position="465"/>
    </location>
</feature>
<gene>
    <name evidence="3" type="ORF">APICC_09575</name>
</gene>
<evidence type="ECO:0000256" key="1">
    <source>
        <dbReference type="SAM" id="MobiDB-lite"/>
    </source>
</evidence>